<keyword evidence="2" id="KW-1133">Transmembrane helix</keyword>
<accession>A0A7C5HHC6</accession>
<protein>
    <submittedName>
        <fullName evidence="3">Uncharacterized protein</fullName>
    </submittedName>
</protein>
<evidence type="ECO:0000313" key="3">
    <source>
        <dbReference type="EMBL" id="HHE31903.1"/>
    </source>
</evidence>
<keyword evidence="2" id="KW-0472">Membrane</keyword>
<dbReference type="AlphaFoldDB" id="A0A7C5HHC6"/>
<feature type="transmembrane region" description="Helical" evidence="2">
    <location>
        <begin position="524"/>
        <end position="545"/>
    </location>
</feature>
<feature type="transmembrane region" description="Helical" evidence="2">
    <location>
        <begin position="653"/>
        <end position="676"/>
    </location>
</feature>
<keyword evidence="2" id="KW-0812">Transmembrane</keyword>
<evidence type="ECO:0000256" key="1">
    <source>
        <dbReference type="SAM" id="MobiDB-lite"/>
    </source>
</evidence>
<feature type="transmembrane region" description="Helical" evidence="2">
    <location>
        <begin position="706"/>
        <end position="729"/>
    </location>
</feature>
<feature type="region of interest" description="Disordered" evidence="1">
    <location>
        <begin position="44"/>
        <end position="67"/>
    </location>
</feature>
<dbReference type="Proteomes" id="UP000886058">
    <property type="component" value="Unassembled WGS sequence"/>
</dbReference>
<evidence type="ECO:0000256" key="2">
    <source>
        <dbReference type="SAM" id="Phobius"/>
    </source>
</evidence>
<feature type="transmembrane region" description="Helical" evidence="2">
    <location>
        <begin position="551"/>
        <end position="573"/>
    </location>
</feature>
<dbReference type="EMBL" id="DRSQ01000095">
    <property type="protein sequence ID" value="HHE31903.1"/>
    <property type="molecule type" value="Genomic_DNA"/>
</dbReference>
<organism evidence="3">
    <name type="scientific">Chlorobaculum parvum</name>
    <dbReference type="NCBI Taxonomy" id="274539"/>
    <lineage>
        <taxon>Bacteria</taxon>
        <taxon>Pseudomonadati</taxon>
        <taxon>Chlorobiota</taxon>
        <taxon>Chlorobiia</taxon>
        <taxon>Chlorobiales</taxon>
        <taxon>Chlorobiaceae</taxon>
        <taxon>Chlorobaculum</taxon>
    </lineage>
</organism>
<reference evidence="3" key="1">
    <citation type="journal article" date="2020" name="mSystems">
        <title>Genome- and Community-Level Interaction Insights into Carbon Utilization and Element Cycling Functions of Hydrothermarchaeota in Hydrothermal Sediment.</title>
        <authorList>
            <person name="Zhou Z."/>
            <person name="Liu Y."/>
            <person name="Xu W."/>
            <person name="Pan J."/>
            <person name="Luo Z.H."/>
            <person name="Li M."/>
        </authorList>
    </citation>
    <scope>NUCLEOTIDE SEQUENCE [LARGE SCALE GENOMIC DNA]</scope>
    <source>
        <strain evidence="3">HyVt-633</strain>
    </source>
</reference>
<proteinExistence type="predicted"/>
<name>A0A7C5HHC6_9CHLB</name>
<sequence length="739" mass="85358">MGNQPQNPVTTHLKRHYIVVVHGMGEQKINVTAPAVVERFAEARHSTEDDAGDGAAQKRPKASSKSPDYHFIIPANLSEQTVRNNGYGHGWAEFENIPVKKPASSPPLPEFDGSIATKSCGNNFRFVDIDWQFILRSDIETFGSPTEKWSKALLERLEHRQRQLRKAHKKTVAAWAIPMLRSMVNTALPLKKILSLNYADLTKLVFDGFLGDVHLYGDFGRTRGRAVRHFHVVLDEIMIRDFLHWHWVISKENPEQQYQPPEFTIIAHSLGTIMSFDALVYAHIRDDIRRNNYASQQWPESLPFPGYDFMPKIEEKNWDYLHGKMRDIWTDKQTKPETLDIIREIIPNANELFKEDSFQTNGQSKANNKIPAPDIPYLSWKKHIKNYITLGSPIDKFYVLWPDNYAHLDEKPKEGQDDFLASSAEINHYNFCDEQDPVGHHLEEVMSTRVYNKLFKSDPTGNHDVVFRRYGVPGFAHVKYFNDKKLFLKIIDHIIDQKKPEHNNSFLWQEIHENKLAFKSAKRWAYYLIPLIASLATTALVSYGVMNDSLLWRWLSLIAAVLLWVQPNLLTAYTDEAIDSRKMAHSWLEDKWNKIRPVRGIFSRLVSAAIEWRRILIVESLGSNTVPVDDTPYDVSERIAFQSQEMTDKPLKYFALLVTVATLSLAGSLALGYTLYYPVEADKLLHIHVFTHLSTISGPWLNAEKIAFFFTLSYSFVRFYVAFSFLTAWHKCKPEKHKQ</sequence>
<gene>
    <name evidence="3" type="ORF">ENL07_04570</name>
</gene>
<comment type="caution">
    <text evidence="3">The sequence shown here is derived from an EMBL/GenBank/DDBJ whole genome shotgun (WGS) entry which is preliminary data.</text>
</comment>